<evidence type="ECO:0000313" key="4">
    <source>
        <dbReference type="EMBL" id="ABK45604.1"/>
    </source>
</evidence>
<dbReference type="eggNOG" id="COG1136">
    <property type="taxonomic scope" value="Bacteria"/>
</dbReference>
<dbReference type="AlphaFoldDB" id="A0LCB1"/>
<dbReference type="GO" id="GO:0005524">
    <property type="term" value="F:ATP binding"/>
    <property type="evidence" value="ECO:0007669"/>
    <property type="project" value="UniProtKB-KW"/>
</dbReference>
<accession>A0LCB1</accession>
<dbReference type="KEGG" id="mgm:Mmc1_3114"/>
<dbReference type="Gene3D" id="3.40.50.300">
    <property type="entry name" value="P-loop containing nucleotide triphosphate hydrolases"/>
    <property type="match status" value="1"/>
</dbReference>
<dbReference type="GO" id="GO:0022857">
    <property type="term" value="F:transmembrane transporter activity"/>
    <property type="evidence" value="ECO:0007669"/>
    <property type="project" value="TreeGrafter"/>
</dbReference>
<dbReference type="GO" id="GO:0016887">
    <property type="term" value="F:ATP hydrolysis activity"/>
    <property type="evidence" value="ECO:0007669"/>
    <property type="project" value="InterPro"/>
</dbReference>
<feature type="domain" description="ABC transporter" evidence="3">
    <location>
        <begin position="5"/>
        <end position="265"/>
    </location>
</feature>
<reference evidence="4 5" key="2">
    <citation type="journal article" date="2012" name="Int. J. Syst. Evol. Microbiol.">
        <title>Magnetococcus marinus gen. nov., sp. nov., a marine, magnetotactic bacterium that represents a novel lineage (Magnetococcaceae fam. nov.; Magnetococcales ord. nov.) at the base of the Alphaproteobacteria.</title>
        <authorList>
            <person name="Bazylinski D.A."/>
            <person name="Williams T.J."/>
            <person name="Lefevre C.T."/>
            <person name="Berg R.J."/>
            <person name="Zhang C.L."/>
            <person name="Bowser S.S."/>
            <person name="Dean A.J."/>
            <person name="Beveridge T.J."/>
        </authorList>
    </citation>
    <scope>NUCLEOTIDE SEQUENCE [LARGE SCALE GENOMIC DNA]</scope>
    <source>
        <strain evidence="5">ATCC BAA-1437 / JCM 17883 / MC-1</strain>
    </source>
</reference>
<dbReference type="InterPro" id="IPR027417">
    <property type="entry name" value="P-loop_NTPase"/>
</dbReference>
<dbReference type="OrthoDB" id="9802264at2"/>
<dbReference type="SUPFAM" id="SSF52540">
    <property type="entry name" value="P-loop containing nucleoside triphosphate hydrolases"/>
    <property type="match status" value="1"/>
</dbReference>
<dbReference type="Proteomes" id="UP000002586">
    <property type="component" value="Chromosome"/>
</dbReference>
<evidence type="ECO:0000313" key="5">
    <source>
        <dbReference type="Proteomes" id="UP000002586"/>
    </source>
</evidence>
<evidence type="ECO:0000259" key="3">
    <source>
        <dbReference type="PROSITE" id="PS50893"/>
    </source>
</evidence>
<evidence type="ECO:0000256" key="2">
    <source>
        <dbReference type="ARBA" id="ARBA00022840"/>
    </source>
</evidence>
<dbReference type="GO" id="GO:0005886">
    <property type="term" value="C:plasma membrane"/>
    <property type="evidence" value="ECO:0007669"/>
    <property type="project" value="TreeGrafter"/>
</dbReference>
<dbReference type="InterPro" id="IPR003593">
    <property type="entry name" value="AAA+_ATPase"/>
</dbReference>
<organism evidence="4 5">
    <name type="scientific">Magnetococcus marinus (strain ATCC BAA-1437 / JCM 17883 / MC-1)</name>
    <dbReference type="NCBI Taxonomy" id="156889"/>
    <lineage>
        <taxon>Bacteria</taxon>
        <taxon>Pseudomonadati</taxon>
        <taxon>Pseudomonadota</taxon>
        <taxon>Magnetococcia</taxon>
        <taxon>Magnetococcales</taxon>
        <taxon>Magnetococcaceae</taxon>
        <taxon>Magnetococcus</taxon>
    </lineage>
</organism>
<name>A0LCB1_MAGMM</name>
<sequence>MGWGFQIEKPGSTGWGNTFSLEVGGLGLDADGVNGRLPVLGRSGSGKSTLLYLLTFMKKPRSGVVHWSFPDGHQAAWGKRGLVGRYSTLNLTEIRRRYFGFAYQRSTLTPYLTVRENLRTPLLLRGELGNREIEEKVAEGVNKILMAGQSSGRSRGEDSLEKFMQRYPNELSGGQLQRVALMQAMIHDPVVLFADEPTGSLDAATRKEVMGVVDQWLEQGDRLLIWVTHHLSDAMDPRVTHRIVVSHGRCHLQRNEGAQLNPGKLLDG</sequence>
<proteinExistence type="predicted"/>
<dbReference type="RefSeq" id="WP_011714667.1">
    <property type="nucleotide sequence ID" value="NC_008576.1"/>
</dbReference>
<dbReference type="EMBL" id="CP000471">
    <property type="protein sequence ID" value="ABK45604.1"/>
    <property type="molecule type" value="Genomic_DNA"/>
</dbReference>
<evidence type="ECO:0000256" key="1">
    <source>
        <dbReference type="ARBA" id="ARBA00022741"/>
    </source>
</evidence>
<dbReference type="HOGENOM" id="CLU_000604_1_22_5"/>
<dbReference type="Pfam" id="PF00005">
    <property type="entry name" value="ABC_tran"/>
    <property type="match status" value="1"/>
</dbReference>
<keyword evidence="5" id="KW-1185">Reference proteome</keyword>
<protein>
    <submittedName>
        <fullName evidence="4">ABC transporter related protein</fullName>
    </submittedName>
</protein>
<dbReference type="STRING" id="156889.Mmc1_3114"/>
<reference evidence="5" key="1">
    <citation type="journal article" date="2009" name="Appl. Environ. Microbiol.">
        <title>Complete genome sequence of the chemolithoautotrophic marine magnetotactic coccus strain MC-1.</title>
        <authorList>
            <person name="Schubbe S."/>
            <person name="Williams T.J."/>
            <person name="Xie G."/>
            <person name="Kiss H.E."/>
            <person name="Brettin T.S."/>
            <person name="Martinez D."/>
            <person name="Ross C.A."/>
            <person name="Schuler D."/>
            <person name="Cox B.L."/>
            <person name="Nealson K.H."/>
            <person name="Bazylinski D.A."/>
        </authorList>
    </citation>
    <scope>NUCLEOTIDE SEQUENCE [LARGE SCALE GENOMIC DNA]</scope>
    <source>
        <strain evidence="5">ATCC BAA-1437 / JCM 17883 / MC-1</strain>
    </source>
</reference>
<dbReference type="SMART" id="SM00382">
    <property type="entry name" value="AAA"/>
    <property type="match status" value="1"/>
</dbReference>
<keyword evidence="1" id="KW-0547">Nucleotide-binding</keyword>
<dbReference type="InterPro" id="IPR015854">
    <property type="entry name" value="ABC_transpr_LolD-like"/>
</dbReference>
<dbReference type="InterPro" id="IPR003439">
    <property type="entry name" value="ABC_transporter-like_ATP-bd"/>
</dbReference>
<dbReference type="PANTHER" id="PTHR24220">
    <property type="entry name" value="IMPORT ATP-BINDING PROTEIN"/>
    <property type="match status" value="1"/>
</dbReference>
<keyword evidence="2" id="KW-0067">ATP-binding</keyword>
<dbReference type="PROSITE" id="PS50893">
    <property type="entry name" value="ABC_TRANSPORTER_2"/>
    <property type="match status" value="1"/>
</dbReference>
<gene>
    <name evidence="4" type="ordered locus">Mmc1_3114</name>
</gene>